<reference evidence="1 2" key="1">
    <citation type="submission" date="2019-07" db="EMBL/GenBank/DDBJ databases">
        <title>Whole genome shotgun sequence of Alkalibacillus haloalkaliphilus NBRC 103110.</title>
        <authorList>
            <person name="Hosoyama A."/>
            <person name="Uohara A."/>
            <person name="Ohji S."/>
            <person name="Ichikawa N."/>
        </authorList>
    </citation>
    <scope>NUCLEOTIDE SEQUENCE [LARGE SCALE GENOMIC DNA]</scope>
    <source>
        <strain evidence="1 2">NBRC 103110</strain>
    </source>
</reference>
<name>A0A511W8R0_9BACI</name>
<keyword evidence="2" id="KW-1185">Reference proteome</keyword>
<dbReference type="Proteomes" id="UP000321440">
    <property type="component" value="Unassembled WGS sequence"/>
</dbReference>
<dbReference type="AlphaFoldDB" id="A0A511W8R0"/>
<comment type="caution">
    <text evidence="1">The sequence shown here is derived from an EMBL/GenBank/DDBJ whole genome shotgun (WGS) entry which is preliminary data.</text>
</comment>
<dbReference type="EMBL" id="BJYA01000015">
    <property type="protein sequence ID" value="GEN46433.1"/>
    <property type="molecule type" value="Genomic_DNA"/>
</dbReference>
<gene>
    <name evidence="1" type="ORF">AHA02nite_22090</name>
</gene>
<evidence type="ECO:0000313" key="2">
    <source>
        <dbReference type="Proteomes" id="UP000321440"/>
    </source>
</evidence>
<dbReference type="RefSeq" id="WP_146817257.1">
    <property type="nucleotide sequence ID" value="NZ_BJYA01000015.1"/>
</dbReference>
<protein>
    <submittedName>
        <fullName evidence="1">Uncharacterized protein</fullName>
    </submittedName>
</protein>
<accession>A0A511W8R0</accession>
<sequence length="104" mass="12645">MEPVKKHVEEWRPYLYDVIQSKVDELRLLGYDHVTHDEVWNCLQKKVWRKSNEKTLHQVVQDVLHMSDRLFMSFLTVQVQQQDEELSQQIEALSQWEQDHKEVN</sequence>
<dbReference type="Pfam" id="PF13797">
    <property type="entry name" value="Post_transc_reg"/>
    <property type="match status" value="1"/>
</dbReference>
<evidence type="ECO:0000313" key="1">
    <source>
        <dbReference type="EMBL" id="GEN46433.1"/>
    </source>
</evidence>
<organism evidence="1 2">
    <name type="scientific">Alkalibacillus haloalkaliphilus</name>
    <dbReference type="NCBI Taxonomy" id="94136"/>
    <lineage>
        <taxon>Bacteria</taxon>
        <taxon>Bacillati</taxon>
        <taxon>Bacillota</taxon>
        <taxon>Bacilli</taxon>
        <taxon>Bacillales</taxon>
        <taxon>Bacillaceae</taxon>
        <taxon>Alkalibacillus</taxon>
    </lineage>
</organism>
<dbReference type="OrthoDB" id="2990595at2"/>
<dbReference type="InterPro" id="IPR025716">
    <property type="entry name" value="Post-transcriptional_regulator"/>
</dbReference>
<proteinExistence type="predicted"/>